<dbReference type="EMBL" id="RHHU01000015">
    <property type="protein sequence ID" value="RNB81384.1"/>
    <property type="molecule type" value="Genomic_DNA"/>
</dbReference>
<organism evidence="5 6">
    <name type="scientific">Brevibacillus nitrificans</name>
    <dbReference type="NCBI Taxonomy" id="651560"/>
    <lineage>
        <taxon>Bacteria</taxon>
        <taxon>Bacillati</taxon>
        <taxon>Bacillota</taxon>
        <taxon>Bacilli</taxon>
        <taxon>Bacillales</taxon>
        <taxon>Paenibacillaceae</taxon>
        <taxon>Brevibacillus</taxon>
    </lineage>
</organism>
<protein>
    <submittedName>
        <fullName evidence="5">SDR family oxidoreductase</fullName>
    </submittedName>
</protein>
<feature type="transmembrane region" description="Helical" evidence="4">
    <location>
        <begin position="134"/>
        <end position="154"/>
    </location>
</feature>
<sequence>MKQGHVLLTGASSGIGWELAQLFAQDGYSLIVVARRADKLQELKSKCEAYGVDVHAIAKDLAQPHQVEELYEEVTRQQLAVDILVNNAGFGSYGLFQDSKEQEDLEMIQVNITALTRLTRLFLPEMVARRRGRILNVASIAGFLSGPLMAVYYATTAYVLSFSEALENELRGSGVTVTALCPGATATGFEERASLQDSRLFRGGVMDVKTVARIGYQGLMQGQTLVIPGWKNRLLTFSVRLAPRKLVTAIARRVQSKM</sequence>
<dbReference type="GO" id="GO:0016491">
    <property type="term" value="F:oxidoreductase activity"/>
    <property type="evidence" value="ECO:0007669"/>
    <property type="project" value="UniProtKB-KW"/>
</dbReference>
<dbReference type="PRINTS" id="PR00081">
    <property type="entry name" value="GDHRDH"/>
</dbReference>
<dbReference type="PANTHER" id="PTHR44196:SF2">
    <property type="entry name" value="SHORT-CHAIN DEHYDROGENASE-RELATED"/>
    <property type="match status" value="1"/>
</dbReference>
<keyword evidence="4" id="KW-0812">Transmembrane</keyword>
<evidence type="ECO:0000256" key="4">
    <source>
        <dbReference type="SAM" id="Phobius"/>
    </source>
</evidence>
<dbReference type="InterPro" id="IPR036291">
    <property type="entry name" value="NAD(P)-bd_dom_sf"/>
</dbReference>
<keyword evidence="6" id="KW-1185">Reference proteome</keyword>
<evidence type="ECO:0000256" key="1">
    <source>
        <dbReference type="ARBA" id="ARBA00006484"/>
    </source>
</evidence>
<comment type="similarity">
    <text evidence="1 3">Belongs to the short-chain dehydrogenases/reductases (SDR) family.</text>
</comment>
<accession>A0A3M8CZZ3</accession>
<evidence type="ECO:0000313" key="6">
    <source>
        <dbReference type="Proteomes" id="UP000269573"/>
    </source>
</evidence>
<evidence type="ECO:0000313" key="5">
    <source>
        <dbReference type="EMBL" id="RNB81384.1"/>
    </source>
</evidence>
<evidence type="ECO:0000256" key="2">
    <source>
        <dbReference type="ARBA" id="ARBA00023002"/>
    </source>
</evidence>
<dbReference type="Pfam" id="PF00106">
    <property type="entry name" value="adh_short"/>
    <property type="match status" value="1"/>
</dbReference>
<gene>
    <name evidence="5" type="ORF">EDM59_22375</name>
</gene>
<keyword evidence="4" id="KW-0472">Membrane</keyword>
<name>A0A3M8CZZ3_9BACL</name>
<dbReference type="PIRSF" id="PIRSF000126">
    <property type="entry name" value="11-beta-HSD1"/>
    <property type="match status" value="1"/>
</dbReference>
<dbReference type="RefSeq" id="WP_122925649.1">
    <property type="nucleotide sequence ID" value="NZ_RHHU01000015.1"/>
</dbReference>
<evidence type="ECO:0000256" key="3">
    <source>
        <dbReference type="RuleBase" id="RU000363"/>
    </source>
</evidence>
<dbReference type="InterPro" id="IPR002347">
    <property type="entry name" value="SDR_fam"/>
</dbReference>
<proteinExistence type="inferred from homology"/>
<dbReference type="Gene3D" id="3.40.50.720">
    <property type="entry name" value="NAD(P)-binding Rossmann-like Domain"/>
    <property type="match status" value="1"/>
</dbReference>
<dbReference type="AlphaFoldDB" id="A0A3M8CZZ3"/>
<dbReference type="PRINTS" id="PR00080">
    <property type="entry name" value="SDRFAMILY"/>
</dbReference>
<dbReference type="CDD" id="cd05233">
    <property type="entry name" value="SDR_c"/>
    <property type="match status" value="1"/>
</dbReference>
<dbReference type="PANTHER" id="PTHR44196">
    <property type="entry name" value="DEHYDROGENASE/REDUCTASE SDR FAMILY MEMBER 7B"/>
    <property type="match status" value="1"/>
</dbReference>
<dbReference type="Proteomes" id="UP000269573">
    <property type="component" value="Unassembled WGS sequence"/>
</dbReference>
<reference evidence="5 6" key="1">
    <citation type="submission" date="2018-10" db="EMBL/GenBank/DDBJ databases">
        <title>Phylogenomics of Brevibacillus.</title>
        <authorList>
            <person name="Dunlap C."/>
        </authorList>
    </citation>
    <scope>NUCLEOTIDE SEQUENCE [LARGE SCALE GENOMIC DNA]</scope>
    <source>
        <strain evidence="5 6">JCM 15774</strain>
    </source>
</reference>
<dbReference type="GO" id="GO:0016020">
    <property type="term" value="C:membrane"/>
    <property type="evidence" value="ECO:0007669"/>
    <property type="project" value="TreeGrafter"/>
</dbReference>
<comment type="caution">
    <text evidence="5">The sequence shown here is derived from an EMBL/GenBank/DDBJ whole genome shotgun (WGS) entry which is preliminary data.</text>
</comment>
<dbReference type="SUPFAM" id="SSF51735">
    <property type="entry name" value="NAD(P)-binding Rossmann-fold domains"/>
    <property type="match status" value="1"/>
</dbReference>
<keyword evidence="4" id="KW-1133">Transmembrane helix</keyword>
<keyword evidence="2" id="KW-0560">Oxidoreductase</keyword>